<dbReference type="STRING" id="1328759.A0A5C2S892"/>
<accession>A0A5C2S892</accession>
<organism evidence="2 3">
    <name type="scientific">Lentinus tigrinus ALCF2SS1-6</name>
    <dbReference type="NCBI Taxonomy" id="1328759"/>
    <lineage>
        <taxon>Eukaryota</taxon>
        <taxon>Fungi</taxon>
        <taxon>Dikarya</taxon>
        <taxon>Basidiomycota</taxon>
        <taxon>Agaricomycotina</taxon>
        <taxon>Agaricomycetes</taxon>
        <taxon>Polyporales</taxon>
        <taxon>Polyporaceae</taxon>
        <taxon>Lentinus</taxon>
    </lineage>
</organism>
<evidence type="ECO:0000313" key="2">
    <source>
        <dbReference type="EMBL" id="RPD59930.1"/>
    </source>
</evidence>
<dbReference type="OrthoDB" id="1662883at2759"/>
<sequence>MLQNAMQFCGIRSIFQASSGNSRQTRRVSTSRRAQDAAQVGIWDLLRWVLSGPVVSYLGGSAIVFAFTTPAQYCFRAMASLIKYMTGMLPTPVMGDPIIPEAPVTASPASTQSNLVVKPEARNSREASTSTPSRMTNPQSDAISSSSPEVPAKASSLPVVSGGGSTSLGVDPLAPTVQHRKSKPTASCSAHPRHSTGSSDVGVPRWHPHDKEPKEETKPAHKHAGEPSFYHNGLDMMIRERICTHRIIPPTPELESDSELHAFRLPPELIGKISELAVPRYICWMNMSIRCQAALCRGRTERRLALFAVQAVFTDEHALSRQNLCSLFVDFLTI</sequence>
<feature type="compositionally biased region" description="Basic and acidic residues" evidence="1">
    <location>
        <begin position="207"/>
        <end position="225"/>
    </location>
</feature>
<gene>
    <name evidence="2" type="ORF">L227DRAFT_611743</name>
</gene>
<protein>
    <submittedName>
        <fullName evidence="2">Uncharacterized protein</fullName>
    </submittedName>
</protein>
<name>A0A5C2S892_9APHY</name>
<feature type="region of interest" description="Disordered" evidence="1">
    <location>
        <begin position="104"/>
        <end position="229"/>
    </location>
</feature>
<dbReference type="Proteomes" id="UP000313359">
    <property type="component" value="Unassembled WGS sequence"/>
</dbReference>
<proteinExistence type="predicted"/>
<evidence type="ECO:0000313" key="3">
    <source>
        <dbReference type="Proteomes" id="UP000313359"/>
    </source>
</evidence>
<evidence type="ECO:0000256" key="1">
    <source>
        <dbReference type="SAM" id="MobiDB-lite"/>
    </source>
</evidence>
<feature type="compositionally biased region" description="Polar residues" evidence="1">
    <location>
        <begin position="126"/>
        <end position="148"/>
    </location>
</feature>
<dbReference type="AlphaFoldDB" id="A0A5C2S892"/>
<dbReference type="EMBL" id="ML122268">
    <property type="protein sequence ID" value="RPD59930.1"/>
    <property type="molecule type" value="Genomic_DNA"/>
</dbReference>
<keyword evidence="3" id="KW-1185">Reference proteome</keyword>
<reference evidence="2" key="1">
    <citation type="journal article" date="2018" name="Genome Biol. Evol.">
        <title>Genomics and development of Lentinus tigrinus, a white-rot wood-decaying mushroom with dimorphic fruiting bodies.</title>
        <authorList>
            <person name="Wu B."/>
            <person name="Xu Z."/>
            <person name="Knudson A."/>
            <person name="Carlson A."/>
            <person name="Chen N."/>
            <person name="Kovaka S."/>
            <person name="LaButti K."/>
            <person name="Lipzen A."/>
            <person name="Pennachio C."/>
            <person name="Riley R."/>
            <person name="Schakwitz W."/>
            <person name="Umezawa K."/>
            <person name="Ohm R.A."/>
            <person name="Grigoriev I.V."/>
            <person name="Nagy L.G."/>
            <person name="Gibbons J."/>
            <person name="Hibbett D."/>
        </authorList>
    </citation>
    <scope>NUCLEOTIDE SEQUENCE [LARGE SCALE GENOMIC DNA]</scope>
    <source>
        <strain evidence="2">ALCF2SS1-6</strain>
    </source>
</reference>